<dbReference type="InterPro" id="IPR011006">
    <property type="entry name" value="CheY-like_superfamily"/>
</dbReference>
<gene>
    <name evidence="10" type="ORF">IEN85_05915</name>
</gene>
<accession>A0A927F7A1</accession>
<keyword evidence="4" id="KW-0808">Transferase</keyword>
<proteinExistence type="predicted"/>
<dbReference type="Pfam" id="PF02518">
    <property type="entry name" value="HATPase_c"/>
    <property type="match status" value="1"/>
</dbReference>
<dbReference type="GO" id="GO:0005886">
    <property type="term" value="C:plasma membrane"/>
    <property type="evidence" value="ECO:0007669"/>
    <property type="project" value="TreeGrafter"/>
</dbReference>
<feature type="coiled-coil region" evidence="7">
    <location>
        <begin position="17"/>
        <end position="47"/>
    </location>
</feature>
<dbReference type="PROSITE" id="PS50110">
    <property type="entry name" value="RESPONSE_REGULATORY"/>
    <property type="match status" value="1"/>
</dbReference>
<dbReference type="RefSeq" id="WP_191616142.1">
    <property type="nucleotide sequence ID" value="NZ_JACYFG010000006.1"/>
</dbReference>
<dbReference type="InterPro" id="IPR001789">
    <property type="entry name" value="Sig_transdc_resp-reg_receiver"/>
</dbReference>
<organism evidence="10 11">
    <name type="scientific">Pelagicoccus enzymogenes</name>
    <dbReference type="NCBI Taxonomy" id="2773457"/>
    <lineage>
        <taxon>Bacteria</taxon>
        <taxon>Pseudomonadati</taxon>
        <taxon>Verrucomicrobiota</taxon>
        <taxon>Opitutia</taxon>
        <taxon>Puniceicoccales</taxon>
        <taxon>Pelagicoccaceae</taxon>
        <taxon>Pelagicoccus</taxon>
    </lineage>
</organism>
<dbReference type="InterPro" id="IPR036097">
    <property type="entry name" value="HisK_dim/P_sf"/>
</dbReference>
<evidence type="ECO:0000256" key="7">
    <source>
        <dbReference type="SAM" id="Coils"/>
    </source>
</evidence>
<dbReference type="InterPro" id="IPR003594">
    <property type="entry name" value="HATPase_dom"/>
</dbReference>
<dbReference type="Pfam" id="PF00512">
    <property type="entry name" value="HisKA"/>
    <property type="match status" value="1"/>
</dbReference>
<dbReference type="InterPro" id="IPR005467">
    <property type="entry name" value="His_kinase_dom"/>
</dbReference>
<dbReference type="InterPro" id="IPR003661">
    <property type="entry name" value="HisK_dim/P_dom"/>
</dbReference>
<dbReference type="SUPFAM" id="SSF52172">
    <property type="entry name" value="CheY-like"/>
    <property type="match status" value="1"/>
</dbReference>
<evidence type="ECO:0000313" key="11">
    <source>
        <dbReference type="Proteomes" id="UP000622317"/>
    </source>
</evidence>
<name>A0A927F7A1_9BACT</name>
<dbReference type="SMART" id="SM00448">
    <property type="entry name" value="REC"/>
    <property type="match status" value="1"/>
</dbReference>
<keyword evidence="5" id="KW-0418">Kinase</keyword>
<dbReference type="CDD" id="cd00082">
    <property type="entry name" value="HisKA"/>
    <property type="match status" value="1"/>
</dbReference>
<protein>
    <recommendedName>
        <fullName evidence="2">histidine kinase</fullName>
        <ecNumber evidence="2">2.7.13.3</ecNumber>
    </recommendedName>
</protein>
<dbReference type="GO" id="GO:0009927">
    <property type="term" value="F:histidine phosphotransfer kinase activity"/>
    <property type="evidence" value="ECO:0007669"/>
    <property type="project" value="TreeGrafter"/>
</dbReference>
<evidence type="ECO:0000256" key="3">
    <source>
        <dbReference type="ARBA" id="ARBA00022553"/>
    </source>
</evidence>
<evidence type="ECO:0000259" key="8">
    <source>
        <dbReference type="PROSITE" id="PS50109"/>
    </source>
</evidence>
<feature type="domain" description="Response regulatory" evidence="9">
    <location>
        <begin position="300"/>
        <end position="417"/>
    </location>
</feature>
<evidence type="ECO:0000256" key="1">
    <source>
        <dbReference type="ARBA" id="ARBA00000085"/>
    </source>
</evidence>
<dbReference type="AlphaFoldDB" id="A0A927F7A1"/>
<evidence type="ECO:0000256" key="4">
    <source>
        <dbReference type="ARBA" id="ARBA00022679"/>
    </source>
</evidence>
<dbReference type="EMBL" id="JACYFG010000006">
    <property type="protein sequence ID" value="MBD5779021.1"/>
    <property type="molecule type" value="Genomic_DNA"/>
</dbReference>
<dbReference type="PROSITE" id="PS50109">
    <property type="entry name" value="HIS_KIN"/>
    <property type="match status" value="1"/>
</dbReference>
<comment type="caution">
    <text evidence="10">The sequence shown here is derived from an EMBL/GenBank/DDBJ whole genome shotgun (WGS) entry which is preliminary data.</text>
</comment>
<dbReference type="Pfam" id="PF00072">
    <property type="entry name" value="Response_reg"/>
    <property type="match status" value="1"/>
</dbReference>
<dbReference type="Gene3D" id="3.40.50.2300">
    <property type="match status" value="1"/>
</dbReference>
<dbReference type="PANTHER" id="PTHR43047:SF72">
    <property type="entry name" value="OSMOSENSING HISTIDINE PROTEIN KINASE SLN1"/>
    <property type="match status" value="1"/>
</dbReference>
<dbReference type="SMART" id="SM00388">
    <property type="entry name" value="HisKA"/>
    <property type="match status" value="1"/>
</dbReference>
<dbReference type="GO" id="GO:0000155">
    <property type="term" value="F:phosphorelay sensor kinase activity"/>
    <property type="evidence" value="ECO:0007669"/>
    <property type="project" value="InterPro"/>
</dbReference>
<dbReference type="PANTHER" id="PTHR43047">
    <property type="entry name" value="TWO-COMPONENT HISTIDINE PROTEIN KINASE"/>
    <property type="match status" value="1"/>
</dbReference>
<evidence type="ECO:0000313" key="10">
    <source>
        <dbReference type="EMBL" id="MBD5779021.1"/>
    </source>
</evidence>
<dbReference type="InterPro" id="IPR036890">
    <property type="entry name" value="HATPase_C_sf"/>
</dbReference>
<keyword evidence="7" id="KW-0175">Coiled coil</keyword>
<dbReference type="SUPFAM" id="SSF55874">
    <property type="entry name" value="ATPase domain of HSP90 chaperone/DNA topoisomerase II/histidine kinase"/>
    <property type="match status" value="1"/>
</dbReference>
<evidence type="ECO:0000256" key="6">
    <source>
        <dbReference type="PROSITE-ProRule" id="PRU00169"/>
    </source>
</evidence>
<comment type="catalytic activity">
    <reaction evidence="1">
        <text>ATP + protein L-histidine = ADP + protein N-phospho-L-histidine.</text>
        <dbReference type="EC" id="2.7.13.3"/>
    </reaction>
</comment>
<dbReference type="SMART" id="SM00387">
    <property type="entry name" value="HATPase_c"/>
    <property type="match status" value="1"/>
</dbReference>
<dbReference type="EC" id="2.7.13.3" evidence="2"/>
<dbReference type="Gene3D" id="1.10.287.130">
    <property type="match status" value="1"/>
</dbReference>
<dbReference type="CDD" id="cd17546">
    <property type="entry name" value="REC_hyHK_CKI1_RcsC-like"/>
    <property type="match status" value="1"/>
</dbReference>
<evidence type="ECO:0000256" key="5">
    <source>
        <dbReference type="ARBA" id="ARBA00022777"/>
    </source>
</evidence>
<dbReference type="SUPFAM" id="SSF47384">
    <property type="entry name" value="Homodimeric domain of signal transducing histidine kinase"/>
    <property type="match status" value="1"/>
</dbReference>
<feature type="domain" description="Histidine kinase" evidence="8">
    <location>
        <begin position="54"/>
        <end position="277"/>
    </location>
</feature>
<dbReference type="CDD" id="cd16922">
    <property type="entry name" value="HATPase_EvgS-ArcB-TorS-like"/>
    <property type="match status" value="1"/>
</dbReference>
<feature type="modified residue" description="4-aspartylphosphate" evidence="6">
    <location>
        <position position="349"/>
    </location>
</feature>
<evidence type="ECO:0000256" key="2">
    <source>
        <dbReference type="ARBA" id="ARBA00012438"/>
    </source>
</evidence>
<evidence type="ECO:0000259" key="9">
    <source>
        <dbReference type="PROSITE" id="PS50110"/>
    </source>
</evidence>
<reference evidence="10" key="1">
    <citation type="submission" date="2020-09" db="EMBL/GenBank/DDBJ databases">
        <title>Pelagicoccus enzymogenes sp. nov. with an EPS production, isolated from marine sediment.</title>
        <authorList>
            <person name="Feng X."/>
        </authorList>
    </citation>
    <scope>NUCLEOTIDE SEQUENCE</scope>
    <source>
        <strain evidence="10">NFK12</strain>
    </source>
</reference>
<dbReference type="Proteomes" id="UP000622317">
    <property type="component" value="Unassembled WGS sequence"/>
</dbReference>
<dbReference type="Gene3D" id="3.30.565.10">
    <property type="entry name" value="Histidine kinase-like ATPase, C-terminal domain"/>
    <property type="match status" value="1"/>
</dbReference>
<sequence>MLEGQVSDYTVTVFQGIEELKEAEEALKQRNRELESARDRAEASSRAKDDFLSIMSHELRTPLNPIIGFGNLINDELEDPELLEQMGVLLNSASHLLRLIESVLEYTKLERDPSQCEVTVFDYRSVCENLLGSVKLEADKKTLSVGAEHRFAGGLEEKGGDFHIVCDKTKFEQIALNFLVNAIKFTSEGSVSIETLLVPGKLRLSVKDTGIGIAEEDIEKVFQAFTQVDSSLRRKHQGIGLGLAISSKLAEAMGGEIGCRSELGKGTEFWLEIPVDVEAAHPSAASAEEAATLTQTAGKCVLVVEDDTENRRLIEVQLKKLGYETISASSGAEAVERADEAQVDLVLMDLEMDDMDGFEAMEEIRQRSEKNKETPVIAFTAHASAITEAQCKERGFDDFLAKPYSVMVLEKKLRLWRDRRIKA</sequence>
<keyword evidence="11" id="KW-1185">Reference proteome</keyword>
<keyword evidence="3 6" id="KW-0597">Phosphoprotein</keyword>
<dbReference type="InterPro" id="IPR004358">
    <property type="entry name" value="Sig_transdc_His_kin-like_C"/>
</dbReference>
<dbReference type="PRINTS" id="PR00344">
    <property type="entry name" value="BCTRLSENSOR"/>
</dbReference>